<feature type="transmembrane region" description="Helical" evidence="1">
    <location>
        <begin position="260"/>
        <end position="282"/>
    </location>
</feature>
<dbReference type="NCBIfam" id="NF038403">
    <property type="entry name" value="perm_prefix_1"/>
    <property type="match status" value="1"/>
</dbReference>
<proteinExistence type="predicted"/>
<feature type="transmembrane region" description="Helical" evidence="1">
    <location>
        <begin position="328"/>
        <end position="347"/>
    </location>
</feature>
<gene>
    <name evidence="2" type="ORF">CWI71_02580</name>
</gene>
<feature type="transmembrane region" description="Helical" evidence="1">
    <location>
        <begin position="230"/>
        <end position="254"/>
    </location>
</feature>
<keyword evidence="1" id="KW-0812">Transmembrane</keyword>
<feature type="transmembrane region" description="Helical" evidence="1">
    <location>
        <begin position="436"/>
        <end position="454"/>
    </location>
</feature>
<feature type="transmembrane region" description="Helical" evidence="1">
    <location>
        <begin position="394"/>
        <end position="416"/>
    </location>
</feature>
<evidence type="ECO:0000256" key="1">
    <source>
        <dbReference type="SAM" id="Phobius"/>
    </source>
</evidence>
<feature type="transmembrane region" description="Helical" evidence="1">
    <location>
        <begin position="161"/>
        <end position="183"/>
    </location>
</feature>
<feature type="transmembrane region" description="Helical" evidence="1">
    <location>
        <begin position="189"/>
        <end position="209"/>
    </location>
</feature>
<keyword evidence="3" id="KW-1185">Reference proteome</keyword>
<feature type="transmembrane region" description="Helical" evidence="1">
    <location>
        <begin position="303"/>
        <end position="322"/>
    </location>
</feature>
<evidence type="ECO:0000313" key="2">
    <source>
        <dbReference type="EMBL" id="RUO63127.1"/>
    </source>
</evidence>
<feature type="transmembrane region" description="Helical" evidence="1">
    <location>
        <begin position="103"/>
        <end position="123"/>
    </location>
</feature>
<dbReference type="RefSeq" id="WP_126753693.1">
    <property type="nucleotide sequence ID" value="NZ_PIPY01000002.1"/>
</dbReference>
<dbReference type="Proteomes" id="UP000288259">
    <property type="component" value="Unassembled WGS sequence"/>
</dbReference>
<keyword evidence="1" id="KW-1133">Transmembrane helix</keyword>
<evidence type="ECO:0008006" key="4">
    <source>
        <dbReference type="Google" id="ProtNLM"/>
    </source>
</evidence>
<comment type="caution">
    <text evidence="2">The sequence shown here is derived from an EMBL/GenBank/DDBJ whole genome shotgun (WGS) entry which is preliminary data.</text>
</comment>
<sequence length="457" mass="50942">MTTSSFDMDARIAEWRAFLAKHAAFDSDDHDELESHLRDHIDALTQSGLQQDEAFLIATKRLGRLHDVSREYAEVHSQRLWRHLVFSDASGSSGTGWLGYRELLMVMLLALAAALMVKLPELGGWSLTDDSDGWFYARNLTLFAFPFIGIYWVWKRELGGYGVTLVLGTVLVVSLLLNLYPLVPESDTGVLAVLHLPLVLWFIVGVLYTGDYWRSLSRRMDFIRFSGEFAIYYVLIALGGAALTGLTLGLYAFIGYDVEWLAQAWMIPCGAAGAVVVAAFLVEAKQSAIENIAPVLARIFTPLVAFILMVYLLTMLFGAQTFAVQREALILLDLMLVLVLGLVLYSVSSRDTVMPVGVFDYLQLALIIVALIVDLVALVAISDRILSMGLSPNRVAALGENLILFVSLSGYAWFYYQFVTHKRGFYALERWQTGYVPVYALWAAVVVLIFPPLFNFS</sequence>
<feature type="transmembrane region" description="Helical" evidence="1">
    <location>
        <begin position="359"/>
        <end position="382"/>
    </location>
</feature>
<accession>A0A432YQ23</accession>
<protein>
    <recommendedName>
        <fullName evidence="4">DUF4153 domain-containing protein</fullName>
    </recommendedName>
</protein>
<reference evidence="3" key="1">
    <citation type="journal article" date="2018" name="Front. Microbiol.">
        <title>Genome-Based Analysis Reveals the Taxonomy and Diversity of the Family Idiomarinaceae.</title>
        <authorList>
            <person name="Liu Y."/>
            <person name="Lai Q."/>
            <person name="Shao Z."/>
        </authorList>
    </citation>
    <scope>NUCLEOTIDE SEQUENCE [LARGE SCALE GENOMIC DNA]</scope>
    <source>
        <strain evidence="3">CVS-6</strain>
    </source>
</reference>
<dbReference type="AlphaFoldDB" id="A0A432YQ23"/>
<evidence type="ECO:0000313" key="3">
    <source>
        <dbReference type="Proteomes" id="UP000288259"/>
    </source>
</evidence>
<dbReference type="EMBL" id="PIPY01000002">
    <property type="protein sequence ID" value="RUO63127.1"/>
    <property type="molecule type" value="Genomic_DNA"/>
</dbReference>
<dbReference type="InterPro" id="IPR047928">
    <property type="entry name" value="Perm_prefix_1"/>
</dbReference>
<keyword evidence="1" id="KW-0472">Membrane</keyword>
<dbReference type="OrthoDB" id="637094at2"/>
<organism evidence="2 3">
    <name type="scientific">Pseudidiomarina insulisalsae</name>
    <dbReference type="NCBI Taxonomy" id="575789"/>
    <lineage>
        <taxon>Bacteria</taxon>
        <taxon>Pseudomonadati</taxon>
        <taxon>Pseudomonadota</taxon>
        <taxon>Gammaproteobacteria</taxon>
        <taxon>Alteromonadales</taxon>
        <taxon>Idiomarinaceae</taxon>
        <taxon>Pseudidiomarina</taxon>
    </lineage>
</organism>
<name>A0A432YQ23_9GAMM</name>
<feature type="transmembrane region" description="Helical" evidence="1">
    <location>
        <begin position="135"/>
        <end position="154"/>
    </location>
</feature>